<feature type="compositionally biased region" description="Polar residues" evidence="1">
    <location>
        <begin position="13"/>
        <end position="22"/>
    </location>
</feature>
<dbReference type="PANTHER" id="PTHR35756">
    <property type="entry name" value="OS05G0337400 PROTEIN"/>
    <property type="match status" value="1"/>
</dbReference>
<gene>
    <name evidence="3" type="ORF">LITE_LOCUS32412</name>
</gene>
<dbReference type="Pfam" id="PF13456">
    <property type="entry name" value="RVT_3"/>
    <property type="match status" value="1"/>
</dbReference>
<proteinExistence type="predicted"/>
<dbReference type="AlphaFoldDB" id="A0AAV0NB58"/>
<comment type="caution">
    <text evidence="3">The sequence shown here is derived from an EMBL/GenBank/DDBJ whole genome shotgun (WGS) entry which is preliminary data.</text>
</comment>
<dbReference type="PANTHER" id="PTHR35756:SF1">
    <property type="entry name" value="OS05G0337400 PROTEIN"/>
    <property type="match status" value="1"/>
</dbReference>
<dbReference type="EMBL" id="CAMGYJ010000008">
    <property type="protein sequence ID" value="CAI0455606.1"/>
    <property type="molecule type" value="Genomic_DNA"/>
</dbReference>
<feature type="compositionally biased region" description="Low complexity" evidence="1">
    <location>
        <begin position="262"/>
        <end position="273"/>
    </location>
</feature>
<evidence type="ECO:0000259" key="2">
    <source>
        <dbReference type="Pfam" id="PF13456"/>
    </source>
</evidence>
<keyword evidence="4" id="KW-1185">Reference proteome</keyword>
<reference evidence="3" key="1">
    <citation type="submission" date="2022-08" db="EMBL/GenBank/DDBJ databases">
        <authorList>
            <person name="Gutierrez-Valencia J."/>
        </authorList>
    </citation>
    <scope>NUCLEOTIDE SEQUENCE</scope>
</reference>
<feature type="region of interest" description="Disordered" evidence="1">
    <location>
        <begin position="254"/>
        <end position="275"/>
    </location>
</feature>
<evidence type="ECO:0000313" key="4">
    <source>
        <dbReference type="Proteomes" id="UP001154282"/>
    </source>
</evidence>
<feature type="region of interest" description="Disordered" evidence="1">
    <location>
        <begin position="1"/>
        <end position="22"/>
    </location>
</feature>
<dbReference type="InterPro" id="IPR002156">
    <property type="entry name" value="RNaseH_domain"/>
</dbReference>
<dbReference type="InterPro" id="IPR036397">
    <property type="entry name" value="RNaseH_sf"/>
</dbReference>
<evidence type="ECO:0000256" key="1">
    <source>
        <dbReference type="SAM" id="MobiDB-lite"/>
    </source>
</evidence>
<dbReference type="GO" id="GO:0003676">
    <property type="term" value="F:nucleic acid binding"/>
    <property type="evidence" value="ECO:0007669"/>
    <property type="project" value="InterPro"/>
</dbReference>
<dbReference type="Gene3D" id="3.30.420.10">
    <property type="entry name" value="Ribonuclease H-like superfamily/Ribonuclease H"/>
    <property type="match status" value="1"/>
</dbReference>
<accession>A0AAV0NB58</accession>
<sequence length="369" mass="39651">METSPNMYPKLQNDGSSNPVPTSSVWRFSEGVGIATNNVAEYRGVSLGMKQALKKGFRDISVQGDSNLVCMQEFNSEADALANQAVQLRDGQVHEALITKLSSSNTLSILHGLPCPVRPSRSCRDLLQSLKSLYFFIRRPVHVVFAFALACQLAAGMELSLSTRASAKCRKAKSSVGIEFNHSTMATFAASSSTLPSISTPSSHWIPPSKSLPLPTTVHFRSHQLCISFNAVVLKSRNSRCSLRLRSAEQDTLIPEQEEPVATQEDAAAEQQTVSVPVSPSDTLTMYFDAEGTMSDAAIPAVTRALEGTEGVGGLKVQVLEGIASVQLTKQTTVQATGVASSLVELIQGSGFKLQTLNLSFEDEEDLVA</sequence>
<dbReference type="InterPro" id="IPR012337">
    <property type="entry name" value="RNaseH-like_sf"/>
</dbReference>
<name>A0AAV0NB58_9ROSI</name>
<protein>
    <recommendedName>
        <fullName evidence="2">RNase H type-1 domain-containing protein</fullName>
    </recommendedName>
</protein>
<dbReference type="Proteomes" id="UP001154282">
    <property type="component" value="Unassembled WGS sequence"/>
</dbReference>
<evidence type="ECO:0000313" key="3">
    <source>
        <dbReference type="EMBL" id="CAI0455606.1"/>
    </source>
</evidence>
<dbReference type="GO" id="GO:0004523">
    <property type="term" value="F:RNA-DNA hybrid ribonuclease activity"/>
    <property type="evidence" value="ECO:0007669"/>
    <property type="project" value="InterPro"/>
</dbReference>
<dbReference type="GO" id="GO:0009507">
    <property type="term" value="C:chloroplast"/>
    <property type="evidence" value="ECO:0007669"/>
    <property type="project" value="TreeGrafter"/>
</dbReference>
<organism evidence="3 4">
    <name type="scientific">Linum tenue</name>
    <dbReference type="NCBI Taxonomy" id="586396"/>
    <lineage>
        <taxon>Eukaryota</taxon>
        <taxon>Viridiplantae</taxon>
        <taxon>Streptophyta</taxon>
        <taxon>Embryophyta</taxon>
        <taxon>Tracheophyta</taxon>
        <taxon>Spermatophyta</taxon>
        <taxon>Magnoliopsida</taxon>
        <taxon>eudicotyledons</taxon>
        <taxon>Gunneridae</taxon>
        <taxon>Pentapetalae</taxon>
        <taxon>rosids</taxon>
        <taxon>fabids</taxon>
        <taxon>Malpighiales</taxon>
        <taxon>Linaceae</taxon>
        <taxon>Linum</taxon>
    </lineage>
</organism>
<feature type="domain" description="RNase H type-1" evidence="2">
    <location>
        <begin position="35"/>
        <end position="72"/>
    </location>
</feature>
<dbReference type="SUPFAM" id="SSF53098">
    <property type="entry name" value="Ribonuclease H-like"/>
    <property type="match status" value="1"/>
</dbReference>